<dbReference type="Pfam" id="PF06564">
    <property type="entry name" value="CBP_BcsQ"/>
    <property type="match status" value="1"/>
</dbReference>
<reference evidence="1" key="1">
    <citation type="submission" date="2021-11" db="EMBL/GenBank/DDBJ databases">
        <title>Draft genome sequence of Alcaligenes endophyticus type strain CCUG 75668T.</title>
        <authorList>
            <person name="Salva-Serra F."/>
            <person name="Duran R.E."/>
            <person name="Seeger M."/>
            <person name="Moore E.R.B."/>
            <person name="Jaen-Luchoro D."/>
        </authorList>
    </citation>
    <scope>NUCLEOTIDE SEQUENCE</scope>
    <source>
        <strain evidence="1">CCUG 75668</strain>
    </source>
</reference>
<keyword evidence="2" id="KW-1185">Reference proteome</keyword>
<dbReference type="Gene3D" id="3.40.50.300">
    <property type="entry name" value="P-loop containing nucleotide triphosphate hydrolases"/>
    <property type="match status" value="1"/>
</dbReference>
<dbReference type="InterPro" id="IPR050678">
    <property type="entry name" value="DNA_Partitioning_ATPase"/>
</dbReference>
<dbReference type="RefSeq" id="WP_266124698.1">
    <property type="nucleotide sequence ID" value="NZ_JAJHNU010000001.1"/>
</dbReference>
<dbReference type="PANTHER" id="PTHR13696:SF52">
    <property type="entry name" value="PARA FAMILY PROTEIN CT_582"/>
    <property type="match status" value="1"/>
</dbReference>
<proteinExistence type="predicted"/>
<dbReference type="InterPro" id="IPR017746">
    <property type="entry name" value="Cellulose_synthase_operon_BcsQ"/>
</dbReference>
<dbReference type="SUPFAM" id="SSF52540">
    <property type="entry name" value="P-loop containing nucleoside triphosphate hydrolases"/>
    <property type="match status" value="1"/>
</dbReference>
<dbReference type="NCBIfam" id="TIGR03371">
    <property type="entry name" value="cellulose_yhjQ"/>
    <property type="match status" value="1"/>
</dbReference>
<dbReference type="EMBL" id="JAJHNU010000001">
    <property type="protein sequence ID" value="MDN4119792.1"/>
    <property type="molecule type" value="Genomic_DNA"/>
</dbReference>
<organism evidence="1 2">
    <name type="scientific">Alcaligenes endophyticus</name>
    <dbReference type="NCBI Taxonomy" id="1929088"/>
    <lineage>
        <taxon>Bacteria</taxon>
        <taxon>Pseudomonadati</taxon>
        <taxon>Pseudomonadota</taxon>
        <taxon>Betaproteobacteria</taxon>
        <taxon>Burkholderiales</taxon>
        <taxon>Alcaligenaceae</taxon>
        <taxon>Alcaligenes</taxon>
    </lineage>
</organism>
<dbReference type="Proteomes" id="UP001168613">
    <property type="component" value="Unassembled WGS sequence"/>
</dbReference>
<protein>
    <submittedName>
        <fullName evidence="1">Cellulose synthase operon protein YhjQ</fullName>
    </submittedName>
</protein>
<dbReference type="PANTHER" id="PTHR13696">
    <property type="entry name" value="P-LOOP CONTAINING NUCLEOSIDE TRIPHOSPHATE HYDROLASE"/>
    <property type="match status" value="1"/>
</dbReference>
<gene>
    <name evidence="1" type="primary">yhjQ</name>
    <name evidence="1" type="ORF">LMS43_00665</name>
</gene>
<evidence type="ECO:0000313" key="2">
    <source>
        <dbReference type="Proteomes" id="UP001168613"/>
    </source>
</evidence>
<accession>A0ABT8EF01</accession>
<evidence type="ECO:0000313" key="1">
    <source>
        <dbReference type="EMBL" id="MDN4119792.1"/>
    </source>
</evidence>
<name>A0ABT8EF01_9BURK</name>
<sequence length="255" mass="27844">MNIIAVVSAKGGVGKTTVSASLGEALVRQGQAVLAVDLDPQNALRFHYFRDQAFEHTHGLAQTCVEELPLAQALLSAPTPGIVLLPYGQCTEANRDQFERQLREQPYWLKERLLELKLPEQACVVIDTPPGPSVYLQQALRAANFVVIVVLADAGSYITLPQMHGLIGQYCDPKQGFVGAGVLLNQVDRARALATDVALLLSDEEREMVIGRIHTDPAIAESLACGMTVFDYMENSEAVRDFMAVAREVLSQLDQ</sequence>
<dbReference type="CDD" id="cd02042">
    <property type="entry name" value="ParAB_family"/>
    <property type="match status" value="1"/>
</dbReference>
<dbReference type="InterPro" id="IPR027417">
    <property type="entry name" value="P-loop_NTPase"/>
</dbReference>
<comment type="caution">
    <text evidence="1">The sequence shown here is derived from an EMBL/GenBank/DDBJ whole genome shotgun (WGS) entry which is preliminary data.</text>
</comment>